<comment type="caution">
    <text evidence="4">The sequence shown here is derived from an EMBL/GenBank/DDBJ whole genome shotgun (WGS) entry which is preliminary data.</text>
</comment>
<reference evidence="4 5" key="1">
    <citation type="submission" date="2013-04" db="EMBL/GenBank/DDBJ databases">
        <title>Draft genome of the heavy metal tolerant bacterium Lysinibacillus sphaericus strain OT4b.31.</title>
        <authorList>
            <person name="Pena-Montenegro T.D."/>
            <person name="Dussan J."/>
        </authorList>
    </citation>
    <scope>NUCLEOTIDE SEQUENCE [LARGE SCALE GENOMIC DNA]</scope>
    <source>
        <strain evidence="4 5">OT4b.31</strain>
    </source>
</reference>
<evidence type="ECO:0000313" key="4">
    <source>
        <dbReference type="EMBL" id="EON73514.1"/>
    </source>
</evidence>
<dbReference type="InterPro" id="IPR007737">
    <property type="entry name" value="Mga_HTH"/>
</dbReference>
<accession>R7ZHJ3</accession>
<dbReference type="PATRIC" id="fig|1285586.5.peg.1203"/>
<dbReference type="eggNOG" id="COG3711">
    <property type="taxonomic scope" value="Bacteria"/>
</dbReference>
<keyword evidence="1" id="KW-0805">Transcription regulation</keyword>
<protein>
    <recommendedName>
        <fullName evidence="3">Mga helix-turn-helix domain-containing protein</fullName>
    </recommendedName>
</protein>
<dbReference type="InterPro" id="IPR050661">
    <property type="entry name" value="BglG_antiterminators"/>
</dbReference>
<dbReference type="HOGENOM" id="CLU_036476_3_0_9"/>
<evidence type="ECO:0000256" key="1">
    <source>
        <dbReference type="ARBA" id="ARBA00023015"/>
    </source>
</evidence>
<evidence type="ECO:0000256" key="2">
    <source>
        <dbReference type="ARBA" id="ARBA00023163"/>
    </source>
</evidence>
<dbReference type="RefSeq" id="WP_010858156.1">
    <property type="nucleotide sequence ID" value="NZ_KB933398.1"/>
</dbReference>
<proteinExistence type="predicted"/>
<name>R7ZHJ3_LYSSH</name>
<organism evidence="4 5">
    <name type="scientific">Lysinibacillus sphaericus OT4b.31</name>
    <dbReference type="NCBI Taxonomy" id="1285586"/>
    <lineage>
        <taxon>Bacteria</taxon>
        <taxon>Bacillati</taxon>
        <taxon>Bacillota</taxon>
        <taxon>Bacilli</taxon>
        <taxon>Bacillales</taxon>
        <taxon>Bacillaceae</taxon>
        <taxon>Lysinibacillus</taxon>
    </lineage>
</organism>
<dbReference type="Proteomes" id="UP000013911">
    <property type="component" value="Unassembled WGS sequence"/>
</dbReference>
<feature type="domain" description="Mga helix-turn-helix" evidence="3">
    <location>
        <begin position="77"/>
        <end position="163"/>
    </location>
</feature>
<gene>
    <name evidence="4" type="ORF">H131_05973</name>
</gene>
<sequence length="496" mass="59878">MYNFLDRSTLQKVQVLHHIFNEKRYFSSFELAQDMQLSERTILKILSEISLDLQIITDSACIKAKTSKYYLLDYKDHFSIKTVERHYLQNSLTYKACDEIFHNTFDDITSFSLKHFTSMASMYRRINKIKPLLIQFQLKYTSQQMVTLEGNEKQFRYFYYLFYWNSCWGEVWPFTRITREDILKVLKVVNLELPESVIYWLAICLTRAKLGFLIDNDPMYTTFTKHHYHYDNYSKAVRLIFKELTNLSAEEIELELMFSFNFISCLKHYDKKDKAVSLMMNFAQHHNQELFVQATLYWIETFMDHFSIVLNVEEYCVLFVNLLHLHYYMMIFSGPLYLFKEDLYKKRFEMHETDQIEIMNQFYERLLENEEFSIIFKRQDTLIGRYHKLLKQSIDVMNRDAIKIEVVSMLNDIPYLFDQIKRVFVHVELCPKDEEAELIITDRLYMNINKDTQGIFVWNSVPKKSDYERLGKRLQEIYFKKNQVSNKLLITLISEI</sequence>
<dbReference type="Pfam" id="PF05043">
    <property type="entry name" value="Mga"/>
    <property type="match status" value="1"/>
</dbReference>
<dbReference type="PANTHER" id="PTHR30185">
    <property type="entry name" value="CRYPTIC BETA-GLUCOSIDE BGL OPERON ANTITERMINATOR"/>
    <property type="match status" value="1"/>
</dbReference>
<dbReference type="EMBL" id="AQPX01000010">
    <property type="protein sequence ID" value="EON73514.1"/>
    <property type="molecule type" value="Genomic_DNA"/>
</dbReference>
<evidence type="ECO:0000313" key="5">
    <source>
        <dbReference type="Proteomes" id="UP000013911"/>
    </source>
</evidence>
<evidence type="ECO:0000259" key="3">
    <source>
        <dbReference type="Pfam" id="PF05043"/>
    </source>
</evidence>
<dbReference type="PANTHER" id="PTHR30185:SF13">
    <property type="entry name" value="LICABCH OPERON REGULATOR-RELATED"/>
    <property type="match status" value="1"/>
</dbReference>
<dbReference type="OrthoDB" id="2365732at2"/>
<keyword evidence="2" id="KW-0804">Transcription</keyword>
<dbReference type="AlphaFoldDB" id="R7ZHJ3"/>